<reference evidence="11 12" key="1">
    <citation type="journal article" date="2011" name="Front. Microbiol.">
        <title>Genomic signatures of strain selection and enhancement in Bacillus atrophaeus var. globigii, a historical biowarfare simulant.</title>
        <authorList>
            <person name="Gibbons H.S."/>
            <person name="Broomall S.M."/>
            <person name="McNew L.A."/>
            <person name="Daligault H."/>
            <person name="Chapman C."/>
            <person name="Bruce D."/>
            <person name="Karavis M."/>
            <person name="Krepps M."/>
            <person name="McGregor P.A."/>
            <person name="Hong C."/>
            <person name="Park K.H."/>
            <person name="Akmal A."/>
            <person name="Feldman A."/>
            <person name="Lin J.S."/>
            <person name="Chang W.E."/>
            <person name="Higgs B.W."/>
            <person name="Demirev P."/>
            <person name="Lindquist J."/>
            <person name="Liem A."/>
            <person name="Fochler E."/>
            <person name="Read T.D."/>
            <person name="Tapia R."/>
            <person name="Johnson S."/>
            <person name="Bishop-Lilly K.A."/>
            <person name="Detter C."/>
            <person name="Han C."/>
            <person name="Sozhamannan S."/>
            <person name="Rosenzweig C.N."/>
            <person name="Skowronski E.W."/>
        </authorList>
    </citation>
    <scope>NUCLEOTIDE SEQUENCE [LARGE SCALE GENOMIC DNA]</scope>
    <source>
        <strain evidence="11 12">GYP-17</strain>
    </source>
</reference>
<evidence type="ECO:0000256" key="9">
    <source>
        <dbReference type="ARBA" id="ARBA00046608"/>
    </source>
</evidence>
<comment type="subunit">
    <text evidence="9 10">Homodimer. Probably interacts with PlsY.</text>
</comment>
<sequence>MAKLTLAIDAMGGDRGPSIVVAALIRALQSFPDVEFILTGDEPRLQALFKREGKNLKAPERARVHFRHTSQIVQMDDKPSQCLRHKTDSSMRVAIDLVADGEAHGVVSAGNTGALMAIAYLRLKALPGVLRPALVAAIPNEQGGQSFLLDLGANPGCDSDSLFQFGVMGSVLAQELHDIPTPRVALLNMGTEDIKGPDVVKQAAVLLGQSSHVAYQGFIEGSDLFSGHADVMVCDGFTGNIALKSCEGMARMVYDHFKRSLKSHWLSRALVWFLYRRQRKAWSWLNPDQYNGASLIGLRGVVVKSHGNASANAFFSAIEHAIAEAASDLPARIHDRVEQVLSEQHT</sequence>
<keyword evidence="11" id="KW-0012">Acyltransferase</keyword>
<dbReference type="RefSeq" id="WP_126775863.1">
    <property type="nucleotide sequence ID" value="NZ_PIPM01000001.1"/>
</dbReference>
<dbReference type="GO" id="GO:0043811">
    <property type="term" value="F:phosphate:acyl-[acyl carrier protein] acyltransferase activity"/>
    <property type="evidence" value="ECO:0007669"/>
    <property type="project" value="UniProtKB-UniRule"/>
</dbReference>
<dbReference type="PANTHER" id="PTHR30100">
    <property type="entry name" value="FATTY ACID/PHOSPHOLIPID SYNTHESIS PROTEIN PLSX"/>
    <property type="match status" value="1"/>
</dbReference>
<dbReference type="InterPro" id="IPR012281">
    <property type="entry name" value="Phospholipid_synth_PlsX-like"/>
</dbReference>
<dbReference type="Proteomes" id="UP000288405">
    <property type="component" value="Unassembled WGS sequence"/>
</dbReference>
<evidence type="ECO:0000256" key="7">
    <source>
        <dbReference type="ARBA" id="ARBA00023264"/>
    </source>
</evidence>
<dbReference type="NCBIfam" id="TIGR00182">
    <property type="entry name" value="plsX"/>
    <property type="match status" value="1"/>
</dbReference>
<dbReference type="EMBL" id="PIPM01000001">
    <property type="protein sequence ID" value="RUO36551.1"/>
    <property type="molecule type" value="Genomic_DNA"/>
</dbReference>
<comment type="subcellular location">
    <subcellularLocation>
        <location evidence="10">Cytoplasm</location>
    </subcellularLocation>
    <text evidence="10">Associated with the membrane possibly through PlsY.</text>
</comment>
<keyword evidence="4 10" id="KW-0808">Transferase</keyword>
<comment type="similarity">
    <text evidence="10">Belongs to the PlsX family.</text>
</comment>
<dbReference type="SUPFAM" id="SSF53659">
    <property type="entry name" value="Isocitrate/Isopropylmalate dehydrogenase-like"/>
    <property type="match status" value="1"/>
</dbReference>
<dbReference type="GO" id="GO:0006633">
    <property type="term" value="P:fatty acid biosynthetic process"/>
    <property type="evidence" value="ECO:0007669"/>
    <property type="project" value="UniProtKB-UniRule"/>
</dbReference>
<comment type="catalytic activity">
    <reaction evidence="1 10">
        <text>a fatty acyl-[ACP] + phosphate = an acyl phosphate + holo-[ACP]</text>
        <dbReference type="Rhea" id="RHEA:42292"/>
        <dbReference type="Rhea" id="RHEA-COMP:9685"/>
        <dbReference type="Rhea" id="RHEA-COMP:14125"/>
        <dbReference type="ChEBI" id="CHEBI:43474"/>
        <dbReference type="ChEBI" id="CHEBI:59918"/>
        <dbReference type="ChEBI" id="CHEBI:64479"/>
        <dbReference type="ChEBI" id="CHEBI:138651"/>
        <dbReference type="EC" id="2.3.1.274"/>
    </reaction>
</comment>
<dbReference type="Gene3D" id="3.40.718.10">
    <property type="entry name" value="Isopropylmalate Dehydrogenase"/>
    <property type="match status" value="1"/>
</dbReference>
<dbReference type="HAMAP" id="MF_00019">
    <property type="entry name" value="PlsX"/>
    <property type="match status" value="1"/>
</dbReference>
<dbReference type="EC" id="2.3.1.274" evidence="8 10"/>
<comment type="pathway">
    <text evidence="10">Lipid metabolism; phospholipid metabolism.</text>
</comment>
<comment type="caution">
    <text evidence="11">The sequence shown here is derived from an EMBL/GenBank/DDBJ whole genome shotgun (WGS) entry which is preliminary data.</text>
</comment>
<dbReference type="AlphaFoldDB" id="A0A432WS06"/>
<keyword evidence="5 10" id="KW-0443">Lipid metabolism</keyword>
<dbReference type="OrthoDB" id="9806408at2"/>
<dbReference type="PIRSF" id="PIRSF002465">
    <property type="entry name" value="Phsphlp_syn_PlsX"/>
    <property type="match status" value="1"/>
</dbReference>
<evidence type="ECO:0000256" key="3">
    <source>
        <dbReference type="ARBA" id="ARBA00022516"/>
    </source>
</evidence>
<name>A0A432WS06_9GAMM</name>
<dbReference type="UniPathway" id="UPA00085"/>
<accession>A0A432WS06</accession>
<dbReference type="GO" id="GO:0008654">
    <property type="term" value="P:phospholipid biosynthetic process"/>
    <property type="evidence" value="ECO:0007669"/>
    <property type="project" value="UniProtKB-KW"/>
</dbReference>
<evidence type="ECO:0000313" key="11">
    <source>
        <dbReference type="EMBL" id="RUO36551.1"/>
    </source>
</evidence>
<evidence type="ECO:0000256" key="8">
    <source>
        <dbReference type="ARBA" id="ARBA00024069"/>
    </source>
</evidence>
<evidence type="ECO:0000256" key="6">
    <source>
        <dbReference type="ARBA" id="ARBA00023209"/>
    </source>
</evidence>
<dbReference type="PANTHER" id="PTHR30100:SF1">
    <property type="entry name" value="PHOSPHATE ACYLTRANSFERASE"/>
    <property type="match status" value="1"/>
</dbReference>
<keyword evidence="3 10" id="KW-0444">Lipid biosynthesis</keyword>
<proteinExistence type="inferred from homology"/>
<dbReference type="Pfam" id="PF02504">
    <property type="entry name" value="FA_synthesis"/>
    <property type="match status" value="1"/>
</dbReference>
<evidence type="ECO:0000256" key="2">
    <source>
        <dbReference type="ARBA" id="ARBA00022490"/>
    </source>
</evidence>
<evidence type="ECO:0000256" key="1">
    <source>
        <dbReference type="ARBA" id="ARBA00001232"/>
    </source>
</evidence>
<evidence type="ECO:0000256" key="4">
    <source>
        <dbReference type="ARBA" id="ARBA00022679"/>
    </source>
</evidence>
<evidence type="ECO:0000256" key="10">
    <source>
        <dbReference type="HAMAP-Rule" id="MF_00019"/>
    </source>
</evidence>
<evidence type="ECO:0000313" key="12">
    <source>
        <dbReference type="Proteomes" id="UP000288405"/>
    </source>
</evidence>
<keyword evidence="12" id="KW-1185">Reference proteome</keyword>
<organism evidence="11 12">
    <name type="scientific">Aliidiomarina sanyensis</name>
    <dbReference type="NCBI Taxonomy" id="1249555"/>
    <lineage>
        <taxon>Bacteria</taxon>
        <taxon>Pseudomonadati</taxon>
        <taxon>Pseudomonadota</taxon>
        <taxon>Gammaproteobacteria</taxon>
        <taxon>Alteromonadales</taxon>
        <taxon>Idiomarinaceae</taxon>
        <taxon>Aliidiomarina</taxon>
    </lineage>
</organism>
<keyword evidence="7 10" id="KW-1208">Phospholipid metabolism</keyword>
<protein>
    <recommendedName>
        <fullName evidence="8 10">Phosphate acyltransferase</fullName>
        <ecNumber evidence="8 10">2.3.1.274</ecNumber>
    </recommendedName>
    <alternativeName>
        <fullName evidence="10">Acyl-ACP phosphotransacylase</fullName>
    </alternativeName>
    <alternativeName>
        <fullName evidence="10">Acyl-[acyl-carrier-protein]--phosphate acyltransferase</fullName>
    </alternativeName>
    <alternativeName>
        <fullName evidence="10">Phosphate-acyl-ACP acyltransferase</fullName>
    </alternativeName>
</protein>
<gene>
    <name evidence="10" type="primary">plsX</name>
    <name evidence="11" type="ORF">CWE11_01690</name>
</gene>
<comment type="function">
    <text evidence="10">Catalyzes the reversible formation of acyl-phosphate (acyl-PO(4)) from acyl-[acyl-carrier-protein] (acyl-ACP). This enzyme utilizes acyl-ACP as fatty acyl donor, but not acyl-CoA.</text>
</comment>
<dbReference type="InterPro" id="IPR003664">
    <property type="entry name" value="FA_synthesis"/>
</dbReference>
<dbReference type="GO" id="GO:0005737">
    <property type="term" value="C:cytoplasm"/>
    <property type="evidence" value="ECO:0007669"/>
    <property type="project" value="UniProtKB-SubCell"/>
</dbReference>
<evidence type="ECO:0000256" key="5">
    <source>
        <dbReference type="ARBA" id="ARBA00023098"/>
    </source>
</evidence>
<keyword evidence="6 10" id="KW-0594">Phospholipid biosynthesis</keyword>
<keyword evidence="2 10" id="KW-0963">Cytoplasm</keyword>